<reference evidence="1 2" key="1">
    <citation type="journal article" date="2008" name="Int. J. Syst. Evol. Microbiol.">
        <title>Description of Roseateles aquatilis sp. nov. and Roseateles terrae sp. nov., in the class Betaproteobacteria, and emended description of the genus Roseateles.</title>
        <authorList>
            <person name="Gomila M."/>
            <person name="Bowien B."/>
            <person name="Falsen E."/>
            <person name="Moore E.R."/>
            <person name="Lalucat J."/>
        </authorList>
    </citation>
    <scope>NUCLEOTIDE SEQUENCE [LARGE SCALE GENOMIC DNA]</scope>
    <source>
        <strain evidence="1 2">CCUG 48205</strain>
    </source>
</reference>
<keyword evidence="2" id="KW-1185">Reference proteome</keyword>
<dbReference type="AlphaFoldDB" id="A0A246ISL7"/>
<protein>
    <recommendedName>
        <fullName evidence="3">Nucleotidyl transferase AbiEii/AbiGii toxin family protein</fullName>
    </recommendedName>
</protein>
<proteinExistence type="predicted"/>
<gene>
    <name evidence="1" type="ORF">CDN99_26630</name>
</gene>
<dbReference type="EMBL" id="NIOF01000022">
    <property type="protein sequence ID" value="OWQ83218.1"/>
    <property type="molecule type" value="Genomic_DNA"/>
</dbReference>
<evidence type="ECO:0000313" key="2">
    <source>
        <dbReference type="Proteomes" id="UP000197468"/>
    </source>
</evidence>
<sequence>MVAHALGALVDEVILVGGCATGMLITDAARPVVRATLDVDLVTEVTPRASYYEFCERLKQRGFRESADAEVICRWHLGGTIVDIMPTEEGILNFTNSWYALAARTAMARQLPGGGTIRVIAAPMFLATKLEAFRSRGGGDYLHHDLEDVINVIDGRPEIVSEVLAAPSEARDFIADEFEALIADPTFDDQLLWLLGGDAGRKPVVLERIRLMTGL</sequence>
<comment type="caution">
    <text evidence="1">The sequence shown here is derived from an EMBL/GenBank/DDBJ whole genome shotgun (WGS) entry which is preliminary data.</text>
</comment>
<dbReference type="Proteomes" id="UP000197468">
    <property type="component" value="Unassembled WGS sequence"/>
</dbReference>
<accession>A0A246ISL7</accession>
<name>A0A246ISL7_9BURK</name>
<evidence type="ECO:0000313" key="1">
    <source>
        <dbReference type="EMBL" id="OWQ83218.1"/>
    </source>
</evidence>
<organism evidence="1 2">
    <name type="scientific">Roseateles aquatilis</name>
    <dbReference type="NCBI Taxonomy" id="431061"/>
    <lineage>
        <taxon>Bacteria</taxon>
        <taxon>Pseudomonadati</taxon>
        <taxon>Pseudomonadota</taxon>
        <taxon>Betaproteobacteria</taxon>
        <taxon>Burkholderiales</taxon>
        <taxon>Sphaerotilaceae</taxon>
        <taxon>Roseateles</taxon>
    </lineage>
</organism>
<evidence type="ECO:0008006" key="3">
    <source>
        <dbReference type="Google" id="ProtNLM"/>
    </source>
</evidence>